<evidence type="ECO:0000313" key="10">
    <source>
        <dbReference type="EMBL" id="CAH0404184.1"/>
    </source>
</evidence>
<keyword evidence="3 5" id="KW-0863">Zinc-finger</keyword>
<keyword evidence="11" id="KW-1185">Reference proteome</keyword>
<keyword evidence="1 6" id="KW-0479">Metal-binding</keyword>
<evidence type="ECO:0000259" key="8">
    <source>
        <dbReference type="PROSITE" id="PS50157"/>
    </source>
</evidence>
<evidence type="ECO:0000256" key="2">
    <source>
        <dbReference type="ARBA" id="ARBA00022737"/>
    </source>
</evidence>
<evidence type="ECO:0000256" key="7">
    <source>
        <dbReference type="SAM" id="MobiDB-lite"/>
    </source>
</evidence>
<dbReference type="PROSITE" id="PS51915">
    <property type="entry name" value="ZAD"/>
    <property type="match status" value="1"/>
</dbReference>
<dbReference type="PROSITE" id="PS00028">
    <property type="entry name" value="ZINC_FINGER_C2H2_1"/>
    <property type="match status" value="8"/>
</dbReference>
<feature type="region of interest" description="Disordered" evidence="7">
    <location>
        <begin position="237"/>
        <end position="284"/>
    </location>
</feature>
<feature type="domain" description="C2H2-type" evidence="8">
    <location>
        <begin position="460"/>
        <end position="487"/>
    </location>
</feature>
<feature type="binding site" evidence="6">
    <location>
        <position position="62"/>
    </location>
    <ligand>
        <name>Zn(2+)</name>
        <dbReference type="ChEBI" id="CHEBI:29105"/>
    </ligand>
</feature>
<feature type="domain" description="ZAD" evidence="9">
    <location>
        <begin position="60"/>
        <end position="128"/>
    </location>
</feature>
<dbReference type="Pfam" id="PF00096">
    <property type="entry name" value="zf-C2H2"/>
    <property type="match status" value="5"/>
</dbReference>
<reference evidence="10" key="1">
    <citation type="submission" date="2021-12" db="EMBL/GenBank/DDBJ databases">
        <authorList>
            <person name="King R."/>
        </authorList>
    </citation>
    <scope>NUCLEOTIDE SEQUENCE</scope>
</reference>
<keyword evidence="4 6" id="KW-0862">Zinc</keyword>
<evidence type="ECO:0000256" key="4">
    <source>
        <dbReference type="ARBA" id="ARBA00022833"/>
    </source>
</evidence>
<dbReference type="PANTHER" id="PTHR24409:SF434">
    <property type="entry name" value="FI01124P-RELATED"/>
    <property type="match status" value="1"/>
</dbReference>
<dbReference type="Gene3D" id="3.30.160.60">
    <property type="entry name" value="Classic Zinc Finger"/>
    <property type="match status" value="8"/>
</dbReference>
<feature type="domain" description="C2H2-type" evidence="8">
    <location>
        <begin position="374"/>
        <end position="402"/>
    </location>
</feature>
<protein>
    <recommendedName>
        <fullName evidence="12">Protein krueppel</fullName>
    </recommendedName>
</protein>
<feature type="domain" description="C2H2-type" evidence="8">
    <location>
        <begin position="521"/>
        <end position="549"/>
    </location>
</feature>
<dbReference type="Pfam" id="PF07776">
    <property type="entry name" value="zf-AD"/>
    <property type="match status" value="1"/>
</dbReference>
<dbReference type="SMART" id="SM00868">
    <property type="entry name" value="zf-AD"/>
    <property type="match status" value="1"/>
</dbReference>
<dbReference type="InterPro" id="IPR012934">
    <property type="entry name" value="Znf_AD"/>
</dbReference>
<dbReference type="SUPFAM" id="SSF57716">
    <property type="entry name" value="Glucocorticoid receptor-like (DNA-binding domain)"/>
    <property type="match status" value="1"/>
</dbReference>
<feature type="binding site" evidence="6">
    <location>
        <position position="65"/>
    </location>
    <ligand>
        <name>Zn(2+)</name>
        <dbReference type="ChEBI" id="CHEBI:29105"/>
    </ligand>
</feature>
<feature type="domain" description="C2H2-type" evidence="8">
    <location>
        <begin position="610"/>
        <end position="638"/>
    </location>
</feature>
<keyword evidence="2" id="KW-0677">Repeat</keyword>
<dbReference type="SMART" id="SM00355">
    <property type="entry name" value="ZnF_C2H2"/>
    <property type="match status" value="11"/>
</dbReference>
<dbReference type="PANTHER" id="PTHR24409">
    <property type="entry name" value="ZINC FINGER PROTEIN 142"/>
    <property type="match status" value="1"/>
</dbReference>
<organism evidence="10 11">
    <name type="scientific">Chilo suppressalis</name>
    <name type="common">Asiatic rice borer moth</name>
    <dbReference type="NCBI Taxonomy" id="168631"/>
    <lineage>
        <taxon>Eukaryota</taxon>
        <taxon>Metazoa</taxon>
        <taxon>Ecdysozoa</taxon>
        <taxon>Arthropoda</taxon>
        <taxon>Hexapoda</taxon>
        <taxon>Insecta</taxon>
        <taxon>Pterygota</taxon>
        <taxon>Neoptera</taxon>
        <taxon>Endopterygota</taxon>
        <taxon>Lepidoptera</taxon>
        <taxon>Glossata</taxon>
        <taxon>Ditrysia</taxon>
        <taxon>Pyraloidea</taxon>
        <taxon>Crambidae</taxon>
        <taxon>Crambinae</taxon>
        <taxon>Chilo</taxon>
    </lineage>
</organism>
<dbReference type="SUPFAM" id="SSF57667">
    <property type="entry name" value="beta-beta-alpha zinc fingers"/>
    <property type="match status" value="6"/>
</dbReference>
<feature type="domain" description="C2H2-type" evidence="8">
    <location>
        <begin position="432"/>
        <end position="459"/>
    </location>
</feature>
<dbReference type="PROSITE" id="PS50157">
    <property type="entry name" value="ZINC_FINGER_C2H2_2"/>
    <property type="match status" value="9"/>
</dbReference>
<evidence type="ECO:0000259" key="9">
    <source>
        <dbReference type="PROSITE" id="PS51915"/>
    </source>
</evidence>
<gene>
    <name evidence="10" type="ORF">CHILSU_LOCUS7501</name>
</gene>
<name>A0ABN8B4L3_CHISP</name>
<evidence type="ECO:0000256" key="3">
    <source>
        <dbReference type="ARBA" id="ARBA00022771"/>
    </source>
</evidence>
<evidence type="ECO:0000256" key="1">
    <source>
        <dbReference type="ARBA" id="ARBA00022723"/>
    </source>
</evidence>
<feature type="compositionally biased region" description="Basic residues" evidence="7">
    <location>
        <begin position="243"/>
        <end position="261"/>
    </location>
</feature>
<accession>A0ABN8B4L3</accession>
<feature type="domain" description="C2H2-type" evidence="8">
    <location>
        <begin position="404"/>
        <end position="432"/>
    </location>
</feature>
<feature type="binding site" evidence="6">
    <location>
        <position position="104"/>
    </location>
    <ligand>
        <name>Zn(2+)</name>
        <dbReference type="ChEBI" id="CHEBI:29105"/>
    </ligand>
</feature>
<dbReference type="Pfam" id="PF12171">
    <property type="entry name" value="zf-C2H2_jaz"/>
    <property type="match status" value="1"/>
</dbReference>
<feature type="domain" description="C2H2-type" evidence="8">
    <location>
        <begin position="550"/>
        <end position="578"/>
    </location>
</feature>
<sequence>MPPPFLYDCRLDRSFVCHFCSSARKILHNNLHTTSFVKMMQINDLNENNHLKLQFDIVKPMCRCCLSTGRRMIKAAIYDLLFKDLAGINVSESDGLPQWLCWECCALLRKAVRFKQKMLRAHALLYEYSHRCAPFPIDAEDQELTKYASPQLCRSETLLFELVDKSELGYHEPVTHDTGHPLDNLDPALSANADEVKNEFDNFSDCDYEDNIALIEYKDRLLDDLSGLLENPAAEIVSEEREKRKKKSKKKEAKVKKKRKKNNSDELTETDTETPKERKSSIRKPLVIDPEKILTINLNPEEQIRQREEESKSGVKFPFQCNLCYKGFNFETKLENHMKKHSPSRGTFACKICHMFLPTSYSYNVHMLIHTRRYECRECGRRMIDRASILDHYRTQHEGLVTLYTCDICGKISNNNKTHRGHMRNHHSGARPKCDQCGKTFVNKDGLTEHMLIHQGIKNYVCATCGAKFRTRTQIKLHQLVHSDAKDFYCVECDVRFKTAYTLRQHLLKSLKHKDMQSFKFPCPVCDKRFESPGGLRAHSLIQHEGVRAHRCGACPAALASRASLLKHVRSVHRGRRPPPKHVCHTCGKAFRGKSVLVNHVRTHTGEKPFSCSECGRSFTQRTAMRTHVRLVHLKQPRHAKVKPEAPAAPEPKVFAKQEPPLDAWGRAQTSDIYFHVPV</sequence>
<feature type="domain" description="C2H2-type" evidence="8">
    <location>
        <begin position="319"/>
        <end position="346"/>
    </location>
</feature>
<dbReference type="InterPro" id="IPR013087">
    <property type="entry name" value="Znf_C2H2_type"/>
</dbReference>
<dbReference type="EMBL" id="OU963920">
    <property type="protein sequence ID" value="CAH0404184.1"/>
    <property type="molecule type" value="Genomic_DNA"/>
</dbReference>
<evidence type="ECO:0000256" key="6">
    <source>
        <dbReference type="PROSITE-ProRule" id="PRU01263"/>
    </source>
</evidence>
<dbReference type="InterPro" id="IPR036236">
    <property type="entry name" value="Znf_C2H2_sf"/>
</dbReference>
<dbReference type="Proteomes" id="UP001153292">
    <property type="component" value="Chromosome 27"/>
</dbReference>
<evidence type="ECO:0000313" key="11">
    <source>
        <dbReference type="Proteomes" id="UP001153292"/>
    </source>
</evidence>
<evidence type="ECO:0000256" key="5">
    <source>
        <dbReference type="PROSITE-ProRule" id="PRU00042"/>
    </source>
</evidence>
<feature type="domain" description="C2H2-type" evidence="8">
    <location>
        <begin position="582"/>
        <end position="609"/>
    </location>
</feature>
<dbReference type="InterPro" id="IPR022755">
    <property type="entry name" value="Znf_C2H2_jaz"/>
</dbReference>
<feature type="binding site" evidence="6">
    <location>
        <position position="101"/>
    </location>
    <ligand>
        <name>Zn(2+)</name>
        <dbReference type="ChEBI" id="CHEBI:29105"/>
    </ligand>
</feature>
<proteinExistence type="predicted"/>
<evidence type="ECO:0008006" key="12">
    <source>
        <dbReference type="Google" id="ProtNLM"/>
    </source>
</evidence>